<dbReference type="Gene3D" id="1.10.287.1490">
    <property type="match status" value="1"/>
</dbReference>
<keyword evidence="6 7" id="KW-0238">DNA-binding</keyword>
<feature type="coiled-coil region" evidence="7">
    <location>
        <begin position="622"/>
        <end position="718"/>
    </location>
</feature>
<comment type="function">
    <text evidence="7">Required for chromosome condensation and partitioning.</text>
</comment>
<feature type="coiled-coil region" evidence="7">
    <location>
        <begin position="559"/>
        <end position="593"/>
    </location>
</feature>
<sequence length="975" mass="109379">MKLIKVETHGFKSFADPVTLRFDGGVVGVVGPNGSGKSNINDAIKWVLGEQSSKELRGDNMQDVIFSGSKIVPAMNKASVKLTFEDPQEGVVTIERVIQRGKGLNQYFMNNKPALHSQIKALAMQSGIGKSSLAIISQGTVSEIAQSSDEQRRGIFEEAAGVSKYKTRKEEAIKKLEKSEGSLRNINTSINELERQLEPLRKQAEKAIKYRDKSRELKEIEIGYLAHEIERLSALSEELNANLEGVQETKESYENDIEEITKKIDRKKIESNDLNNEINKLAGVEMALNQTINNLERSFDLENQRLQMIARGELNVDPEQRKKAIFNQIEQLTHQINYYKDIKNDLESKLEESKTFISQKNALLNERRAKFESLNKRKISYETQLRLLKEKQSKRTNLFKGTRTILENKSNFRGFKGIVADLIEVESKYSVAIETILSNALQHIVVDNSDTAVKAINFLKANNGGRATFIPLTSIKEKGIRDDYLLVLRSRPGFVGIASDLVKTKPEFAKLAQFLLGNVIVVDKVDLADKISVLLERKYMVVSTEGDIVRPGGVMVGGVQQESEELLGLDRKIQEMENEIPGINSQMSAIQTEIENLATERNQKEHYFREYSSKISANNVLLENANAALEEAKVQASSLGERVQNVGKEAKVNDALEDLNKAKRNLSVTQFDLSAKRNTKATLDDEINALDRSRNDLYKNLKALNNSYRSKIEEANRASSTLAVHKERLSEFYKLTLEFARENFPLKISVEAAGEIIADIRSEIAELGNVNLESIDQLEEVESRYNKLTSDRDELVEAKNAVIEAIAELDKIIITRLTNVVHDINLEFNNVFSSMFGGGSAKVEFVDPKNVLESGISIFAQPPGKSIKNLKLFSGGEKSLIAISLLFAILKARPLPLCILDEVEAALDESNVVRFAEYLQQLKHQTQFIVITHRHGTMTRVDHLFGATMQKRGVTSFFTVKIEDAKKLIDEAPEA</sequence>
<dbReference type="GO" id="GO:0005737">
    <property type="term" value="C:cytoplasm"/>
    <property type="evidence" value="ECO:0007669"/>
    <property type="project" value="UniProtKB-SubCell"/>
</dbReference>
<evidence type="ECO:0000256" key="1">
    <source>
        <dbReference type="ARBA" id="ARBA00004496"/>
    </source>
</evidence>
<dbReference type="KEGG" id="mgb:VO56_03130"/>
<dbReference type="GO" id="GO:0003677">
    <property type="term" value="F:DNA binding"/>
    <property type="evidence" value="ECO:0007669"/>
    <property type="project" value="UniProtKB-UniRule"/>
</dbReference>
<dbReference type="InterPro" id="IPR027417">
    <property type="entry name" value="P-loop_NTPase"/>
</dbReference>
<dbReference type="InterPro" id="IPR010935">
    <property type="entry name" value="SMC_hinge"/>
</dbReference>
<dbReference type="InterPro" id="IPR024704">
    <property type="entry name" value="SMC"/>
</dbReference>
<keyword evidence="2 7" id="KW-0963">Cytoplasm</keyword>
<dbReference type="Pfam" id="PF02463">
    <property type="entry name" value="SMC_N"/>
    <property type="match status" value="1"/>
</dbReference>
<dbReference type="Gene3D" id="3.30.70.1620">
    <property type="match status" value="1"/>
</dbReference>
<comment type="subcellular location">
    <subcellularLocation>
        <location evidence="1 7">Cytoplasm</location>
    </subcellularLocation>
</comment>
<dbReference type="GO" id="GO:0006260">
    <property type="term" value="P:DNA replication"/>
    <property type="evidence" value="ECO:0007669"/>
    <property type="project" value="UniProtKB-UniRule"/>
</dbReference>
<protein>
    <recommendedName>
        <fullName evidence="7">Chromosome partition protein Smc</fullName>
    </recommendedName>
</protein>
<dbReference type="HOGENOM" id="CLU_001042_2_2_14"/>
<feature type="coiled-coil region" evidence="7">
    <location>
        <begin position="329"/>
        <end position="391"/>
    </location>
</feature>
<comment type="similarity">
    <text evidence="7">Belongs to the SMC family.</text>
</comment>
<evidence type="ECO:0000256" key="4">
    <source>
        <dbReference type="ARBA" id="ARBA00022840"/>
    </source>
</evidence>
<dbReference type="GO" id="GO:0007059">
    <property type="term" value="P:chromosome segregation"/>
    <property type="evidence" value="ECO:0007669"/>
    <property type="project" value="UniProtKB-UniRule"/>
</dbReference>
<dbReference type="GO" id="GO:0016887">
    <property type="term" value="F:ATP hydrolysis activity"/>
    <property type="evidence" value="ECO:0007669"/>
    <property type="project" value="InterPro"/>
</dbReference>
<evidence type="ECO:0000259" key="8">
    <source>
        <dbReference type="SMART" id="SM00968"/>
    </source>
</evidence>
<comment type="domain">
    <text evidence="7">Contains large globular domains required for ATP hydrolysis at each terminus and a third globular domain forming a flexible hinge near the middle of the molecule. These domains are separated by coiled-coil structures.</text>
</comment>
<dbReference type="SMART" id="SM00968">
    <property type="entry name" value="SMC_hinge"/>
    <property type="match status" value="1"/>
</dbReference>
<dbReference type="EMBL" id="CP011021">
    <property type="protein sequence ID" value="AKA50210.1"/>
    <property type="molecule type" value="Genomic_DNA"/>
</dbReference>
<dbReference type="SUPFAM" id="SSF52540">
    <property type="entry name" value="P-loop containing nucleoside triphosphate hydrolases"/>
    <property type="match status" value="1"/>
</dbReference>
<dbReference type="Gene3D" id="3.40.50.300">
    <property type="entry name" value="P-loop containing nucleotide triphosphate hydrolases"/>
    <property type="match status" value="2"/>
</dbReference>
<evidence type="ECO:0000313" key="10">
    <source>
        <dbReference type="Proteomes" id="UP000032722"/>
    </source>
</evidence>
<dbReference type="PIRSF" id="PIRSF005719">
    <property type="entry name" value="SMC"/>
    <property type="match status" value="1"/>
</dbReference>
<dbReference type="Gene3D" id="1.20.1060.20">
    <property type="match status" value="1"/>
</dbReference>
<reference evidence="9 10" key="1">
    <citation type="journal article" date="2015" name="Genome Announc.">
        <title>Complete Genome Sequence of Mycoplasma meleagridis, a Possible Emerging Pathogen in Chickens.</title>
        <authorList>
            <person name="Abolnik C."/>
        </authorList>
    </citation>
    <scope>NUCLEOTIDE SEQUENCE [LARGE SCALE GENOMIC DNA]</scope>
    <source>
        <strain evidence="9 10">B2096 8B</strain>
    </source>
</reference>
<dbReference type="HAMAP" id="MF_01894">
    <property type="entry name" value="Smc_prok"/>
    <property type="match status" value="1"/>
</dbReference>
<evidence type="ECO:0000256" key="7">
    <source>
        <dbReference type="HAMAP-Rule" id="MF_01894"/>
    </source>
</evidence>
<proteinExistence type="inferred from homology"/>
<dbReference type="Proteomes" id="UP000032722">
    <property type="component" value="Chromosome"/>
</dbReference>
<dbReference type="GO" id="GO:0007062">
    <property type="term" value="P:sister chromatid cohesion"/>
    <property type="evidence" value="ECO:0007669"/>
    <property type="project" value="InterPro"/>
</dbReference>
<dbReference type="PATRIC" id="fig|29556.3.peg.618"/>
<dbReference type="InterPro" id="IPR011890">
    <property type="entry name" value="SMC_prok"/>
</dbReference>
<dbReference type="FunFam" id="3.40.50.300:FF:000901">
    <property type="entry name" value="Chromosome partition protein Smc"/>
    <property type="match status" value="1"/>
</dbReference>
<name>A0A0D5ZKN8_9BACT</name>
<feature type="domain" description="SMC hinge" evidence="8">
    <location>
        <begin position="413"/>
        <end position="532"/>
    </location>
</feature>
<dbReference type="PANTHER" id="PTHR43977">
    <property type="entry name" value="STRUCTURAL MAINTENANCE OF CHROMOSOMES PROTEIN 3"/>
    <property type="match status" value="1"/>
</dbReference>
<dbReference type="GO" id="GO:0005524">
    <property type="term" value="F:ATP binding"/>
    <property type="evidence" value="ECO:0007669"/>
    <property type="project" value="UniProtKB-UniRule"/>
</dbReference>
<comment type="subunit">
    <text evidence="7">Homodimer.</text>
</comment>
<dbReference type="InterPro" id="IPR036277">
    <property type="entry name" value="SMC_hinge_sf"/>
</dbReference>
<dbReference type="InterPro" id="IPR003395">
    <property type="entry name" value="RecF/RecN/SMC_N"/>
</dbReference>
<evidence type="ECO:0000256" key="6">
    <source>
        <dbReference type="ARBA" id="ARBA00023125"/>
    </source>
</evidence>
<keyword evidence="4 7" id="KW-0067">ATP-binding</keyword>
<dbReference type="Pfam" id="PF06470">
    <property type="entry name" value="SMC_hinge"/>
    <property type="match status" value="1"/>
</dbReference>
<dbReference type="AlphaFoldDB" id="A0A0D5ZKN8"/>
<dbReference type="GO" id="GO:0030261">
    <property type="term" value="P:chromosome condensation"/>
    <property type="evidence" value="ECO:0007669"/>
    <property type="project" value="InterPro"/>
</dbReference>
<gene>
    <name evidence="7" type="primary">smc</name>
    <name evidence="9" type="ORF">VO56_03130</name>
</gene>
<dbReference type="SUPFAM" id="SSF75553">
    <property type="entry name" value="Smc hinge domain"/>
    <property type="match status" value="1"/>
</dbReference>
<evidence type="ECO:0000256" key="5">
    <source>
        <dbReference type="ARBA" id="ARBA00023054"/>
    </source>
</evidence>
<accession>A0A0D5ZKN8</accession>
<evidence type="ECO:0000256" key="3">
    <source>
        <dbReference type="ARBA" id="ARBA00022741"/>
    </source>
</evidence>
<feature type="coiled-coil region" evidence="7">
    <location>
        <begin position="176"/>
        <end position="277"/>
    </location>
</feature>
<organism evidence="10">
    <name type="scientific">Mycoplasmopsis gallinacea</name>
    <dbReference type="NCBI Taxonomy" id="29556"/>
    <lineage>
        <taxon>Bacteria</taxon>
        <taxon>Bacillati</taxon>
        <taxon>Mycoplasmatota</taxon>
        <taxon>Mycoplasmoidales</taxon>
        <taxon>Metamycoplasmataceae</taxon>
        <taxon>Mycoplasmopsis</taxon>
    </lineage>
</organism>
<evidence type="ECO:0000256" key="2">
    <source>
        <dbReference type="ARBA" id="ARBA00022490"/>
    </source>
</evidence>
<keyword evidence="3 7" id="KW-0547">Nucleotide-binding</keyword>
<keyword evidence="5 7" id="KW-0175">Coiled coil</keyword>
<dbReference type="GO" id="GO:0005694">
    <property type="term" value="C:chromosome"/>
    <property type="evidence" value="ECO:0007669"/>
    <property type="project" value="InterPro"/>
</dbReference>
<feature type="binding site" evidence="7">
    <location>
        <begin position="32"/>
        <end position="39"/>
    </location>
    <ligand>
        <name>ATP</name>
        <dbReference type="ChEBI" id="CHEBI:30616"/>
    </ligand>
</feature>
<evidence type="ECO:0000313" key="9">
    <source>
        <dbReference type="EMBL" id="AKA50210.1"/>
    </source>
</evidence>